<evidence type="ECO:0000256" key="3">
    <source>
        <dbReference type="ARBA" id="ARBA00023082"/>
    </source>
</evidence>
<dbReference type="InterPro" id="IPR013249">
    <property type="entry name" value="RNA_pol_sigma70_r4_t2"/>
</dbReference>
<evidence type="ECO:0000256" key="1">
    <source>
        <dbReference type="ARBA" id="ARBA00010641"/>
    </source>
</evidence>
<evidence type="ECO:0000313" key="6">
    <source>
        <dbReference type="Proteomes" id="UP000287394"/>
    </source>
</evidence>
<dbReference type="InterPro" id="IPR039425">
    <property type="entry name" value="RNA_pol_sigma-70-like"/>
</dbReference>
<evidence type="ECO:0000256" key="2">
    <source>
        <dbReference type="ARBA" id="ARBA00023015"/>
    </source>
</evidence>
<reference evidence="5 6" key="1">
    <citation type="journal article" date="2019" name="Int. J. Syst. Evol. Microbiol.">
        <title>Capsulimonas corticalis gen. nov., sp. nov., an aerobic capsulated bacterium, of a novel bacterial order, Capsulimonadales ord. nov., of the class Armatimonadia of the phylum Armatimonadetes.</title>
        <authorList>
            <person name="Li J."/>
            <person name="Kudo C."/>
            <person name="Tonouchi A."/>
        </authorList>
    </citation>
    <scope>NUCLEOTIDE SEQUENCE [LARGE SCALE GENOMIC DNA]</scope>
    <source>
        <strain evidence="5 6">AX-7</strain>
    </source>
</reference>
<proteinExistence type="inferred from homology"/>
<keyword evidence="4" id="KW-0804">Transcription</keyword>
<dbReference type="Pfam" id="PF04542">
    <property type="entry name" value="Sigma70_r2"/>
    <property type="match status" value="1"/>
</dbReference>
<dbReference type="GO" id="GO:0016987">
    <property type="term" value="F:sigma factor activity"/>
    <property type="evidence" value="ECO:0007669"/>
    <property type="project" value="UniProtKB-KW"/>
</dbReference>
<dbReference type="KEGG" id="ccot:CCAX7_61030"/>
<dbReference type="InterPro" id="IPR014284">
    <property type="entry name" value="RNA_pol_sigma-70_dom"/>
</dbReference>
<dbReference type="AlphaFoldDB" id="A0A402CW35"/>
<dbReference type="InterPro" id="IPR007627">
    <property type="entry name" value="RNA_pol_sigma70_r2"/>
</dbReference>
<protein>
    <submittedName>
        <fullName evidence="5">RNA polymerase sigma factor</fullName>
    </submittedName>
</protein>
<sequence length="204" mass="23063">MSRNSSTPTTDLDALTVPAREAFTRLVLQRQDDLLRFARHLCHGNEDRAQDFVQDTLVSAYRACLRGQLQSHQNARAWLFRTLLNLYINDYRHRRRWEAGTGLGTSAVCGKMNEMAQIASRSDTPAARLMAGILDEPLEQALTALPEKLKLCVILVDLEGEEYAQAALSLGVPIGTVRSRLSRARLLLRPLLWDYAQEHRRVPV</sequence>
<organism evidence="5 6">
    <name type="scientific">Capsulimonas corticalis</name>
    <dbReference type="NCBI Taxonomy" id="2219043"/>
    <lineage>
        <taxon>Bacteria</taxon>
        <taxon>Bacillati</taxon>
        <taxon>Armatimonadota</taxon>
        <taxon>Armatimonadia</taxon>
        <taxon>Capsulimonadales</taxon>
        <taxon>Capsulimonadaceae</taxon>
        <taxon>Capsulimonas</taxon>
    </lineage>
</organism>
<dbReference type="GO" id="GO:0006352">
    <property type="term" value="P:DNA-templated transcription initiation"/>
    <property type="evidence" value="ECO:0007669"/>
    <property type="project" value="InterPro"/>
</dbReference>
<keyword evidence="3" id="KW-0731">Sigma factor</keyword>
<dbReference type="OrthoDB" id="9803470at2"/>
<evidence type="ECO:0000313" key="5">
    <source>
        <dbReference type="EMBL" id="BDI34052.1"/>
    </source>
</evidence>
<dbReference type="InterPro" id="IPR013324">
    <property type="entry name" value="RNA_pol_sigma_r3/r4-like"/>
</dbReference>
<evidence type="ECO:0000256" key="4">
    <source>
        <dbReference type="ARBA" id="ARBA00023163"/>
    </source>
</evidence>
<dbReference type="Proteomes" id="UP000287394">
    <property type="component" value="Chromosome"/>
</dbReference>
<dbReference type="GO" id="GO:0003677">
    <property type="term" value="F:DNA binding"/>
    <property type="evidence" value="ECO:0007669"/>
    <property type="project" value="InterPro"/>
</dbReference>
<dbReference type="RefSeq" id="WP_119321603.1">
    <property type="nucleotide sequence ID" value="NZ_AP025739.1"/>
</dbReference>
<dbReference type="NCBIfam" id="TIGR02937">
    <property type="entry name" value="sigma70-ECF"/>
    <property type="match status" value="1"/>
</dbReference>
<keyword evidence="6" id="KW-1185">Reference proteome</keyword>
<dbReference type="EMBL" id="AP025739">
    <property type="protein sequence ID" value="BDI34052.1"/>
    <property type="molecule type" value="Genomic_DNA"/>
</dbReference>
<dbReference type="Gene3D" id="1.10.10.10">
    <property type="entry name" value="Winged helix-like DNA-binding domain superfamily/Winged helix DNA-binding domain"/>
    <property type="match status" value="1"/>
</dbReference>
<gene>
    <name evidence="5" type="primary">rpoE_5</name>
    <name evidence="5" type="ORF">CCAX7_61030</name>
</gene>
<accession>A0A402CW35</accession>
<comment type="similarity">
    <text evidence="1">Belongs to the sigma-70 factor family. ECF subfamily.</text>
</comment>
<name>A0A402CW35_9BACT</name>
<dbReference type="Pfam" id="PF08281">
    <property type="entry name" value="Sigma70_r4_2"/>
    <property type="match status" value="1"/>
</dbReference>
<dbReference type="InterPro" id="IPR036388">
    <property type="entry name" value="WH-like_DNA-bd_sf"/>
</dbReference>
<keyword evidence="2" id="KW-0805">Transcription regulation</keyword>
<dbReference type="InterPro" id="IPR013325">
    <property type="entry name" value="RNA_pol_sigma_r2"/>
</dbReference>
<dbReference type="SUPFAM" id="SSF88946">
    <property type="entry name" value="Sigma2 domain of RNA polymerase sigma factors"/>
    <property type="match status" value="1"/>
</dbReference>
<dbReference type="SUPFAM" id="SSF88659">
    <property type="entry name" value="Sigma3 and sigma4 domains of RNA polymerase sigma factors"/>
    <property type="match status" value="1"/>
</dbReference>
<dbReference type="PANTHER" id="PTHR43133:SF25">
    <property type="entry name" value="RNA POLYMERASE SIGMA FACTOR RFAY-RELATED"/>
    <property type="match status" value="1"/>
</dbReference>
<dbReference type="Gene3D" id="1.10.1740.10">
    <property type="match status" value="1"/>
</dbReference>
<dbReference type="PANTHER" id="PTHR43133">
    <property type="entry name" value="RNA POLYMERASE ECF-TYPE SIGMA FACTO"/>
    <property type="match status" value="1"/>
</dbReference>